<evidence type="ECO:0000256" key="1">
    <source>
        <dbReference type="ARBA" id="ARBA00009356"/>
    </source>
</evidence>
<evidence type="ECO:0000256" key="4">
    <source>
        <dbReference type="ARBA" id="ARBA00035246"/>
    </source>
</evidence>
<feature type="domain" description="Large ribosomal subunit protein uL6 alpha-beta" evidence="6">
    <location>
        <begin position="12"/>
        <end position="85"/>
    </location>
</feature>
<sequence length="190" mass="21405">MKTTLSTDTLKIPDGVTVTVNSRKVTVSGKYGELSRDFSHVPIEIRLSKNKRTVIVMQWFGTRAMIATIRTVMTHINNMIIGVTNKYQYKMRLVHAHFPINSNITDDGKVIEIRNFLGEKRVRIVKVLPGVKIEKSEAVKDEIILTGVDVESVGRSAALIHQCALVRKKDIRQFLDGIYVSEKGLVEQEA</sequence>
<dbReference type="PIRSF" id="PIRSF002162">
    <property type="entry name" value="Ribosomal_L6"/>
    <property type="match status" value="1"/>
</dbReference>
<dbReference type="Pfam" id="PF00347">
    <property type="entry name" value="Ribosomal_L6"/>
    <property type="match status" value="2"/>
</dbReference>
<accession>A0A0K8R2Y4</accession>
<organism evidence="7">
    <name type="scientific">Ixodes ricinus</name>
    <name type="common">Common tick</name>
    <name type="synonym">Acarus ricinus</name>
    <dbReference type="NCBI Taxonomy" id="34613"/>
    <lineage>
        <taxon>Eukaryota</taxon>
        <taxon>Metazoa</taxon>
        <taxon>Ecdysozoa</taxon>
        <taxon>Arthropoda</taxon>
        <taxon>Chelicerata</taxon>
        <taxon>Arachnida</taxon>
        <taxon>Acari</taxon>
        <taxon>Parasitiformes</taxon>
        <taxon>Ixodida</taxon>
        <taxon>Ixodoidea</taxon>
        <taxon>Ixodidae</taxon>
        <taxon>Ixodinae</taxon>
        <taxon>Ixodes</taxon>
    </lineage>
</organism>
<evidence type="ECO:0000256" key="2">
    <source>
        <dbReference type="ARBA" id="ARBA00022980"/>
    </source>
</evidence>
<dbReference type="InterPro" id="IPR020040">
    <property type="entry name" value="Ribosomal_uL6_a/b-dom"/>
</dbReference>
<dbReference type="AlphaFoldDB" id="A0A0K8R2Y4"/>
<dbReference type="PANTHER" id="PTHR11655:SF16">
    <property type="entry name" value="60S RIBOSOMAL PROTEIN L9"/>
    <property type="match status" value="1"/>
</dbReference>
<dbReference type="EMBL" id="GADI01008368">
    <property type="protein sequence ID" value="JAA65440.1"/>
    <property type="molecule type" value="mRNA"/>
</dbReference>
<dbReference type="GO" id="GO:0002181">
    <property type="term" value="P:cytoplasmic translation"/>
    <property type="evidence" value="ECO:0007669"/>
    <property type="project" value="TreeGrafter"/>
</dbReference>
<evidence type="ECO:0000313" key="7">
    <source>
        <dbReference type="EMBL" id="JAA65440.1"/>
    </source>
</evidence>
<evidence type="ECO:0000256" key="5">
    <source>
        <dbReference type="ARBA" id="ARBA00035349"/>
    </source>
</evidence>
<dbReference type="GO" id="GO:0022625">
    <property type="term" value="C:cytosolic large ribosomal subunit"/>
    <property type="evidence" value="ECO:0007669"/>
    <property type="project" value="TreeGrafter"/>
</dbReference>
<name>A0A0K8R2Y4_IXORI</name>
<dbReference type="InterPro" id="IPR000702">
    <property type="entry name" value="Ribosomal_uL6-like"/>
</dbReference>
<dbReference type="Gene3D" id="3.90.930.12">
    <property type="entry name" value="Ribosomal protein L6, alpha-beta domain"/>
    <property type="match status" value="2"/>
</dbReference>
<dbReference type="PANTHER" id="PTHR11655">
    <property type="entry name" value="60S/50S RIBOSOMAL PROTEIN L6/L9"/>
    <property type="match status" value="1"/>
</dbReference>
<dbReference type="InterPro" id="IPR002359">
    <property type="entry name" value="Ribosomal_uL6_CS2"/>
</dbReference>
<dbReference type="SUPFAM" id="SSF56053">
    <property type="entry name" value="Ribosomal protein L6"/>
    <property type="match status" value="2"/>
</dbReference>
<proteinExistence type="evidence at transcript level"/>
<feature type="domain" description="Large ribosomal subunit protein uL6 alpha-beta" evidence="6">
    <location>
        <begin position="98"/>
        <end position="177"/>
    </location>
</feature>
<evidence type="ECO:0000259" key="6">
    <source>
        <dbReference type="Pfam" id="PF00347"/>
    </source>
</evidence>
<dbReference type="InterPro" id="IPR036789">
    <property type="entry name" value="Ribosomal_uL6-like_a/b-dom_sf"/>
</dbReference>
<keyword evidence="2 7" id="KW-0689">Ribosomal protein</keyword>
<dbReference type="GO" id="GO:0003735">
    <property type="term" value="F:structural constituent of ribosome"/>
    <property type="evidence" value="ECO:0007669"/>
    <property type="project" value="InterPro"/>
</dbReference>
<comment type="similarity">
    <text evidence="1">Belongs to the universal ribosomal protein uL6 family.</text>
</comment>
<reference evidence="7" key="1">
    <citation type="submission" date="2012-12" db="EMBL/GenBank/DDBJ databases">
        <title>Identification and characterization of a phenylalanine ammonia-lyase gene family in Isatis indigotica Fort.</title>
        <authorList>
            <person name="Liu Q."/>
            <person name="Chen J."/>
            <person name="Zhou X."/>
            <person name="Di P."/>
            <person name="Xiao Y."/>
            <person name="Xuan H."/>
            <person name="Zhang L."/>
            <person name="Chen W."/>
        </authorList>
    </citation>
    <scope>NUCLEOTIDE SEQUENCE</scope>
    <source>
        <tissue evidence="7">Salivary gland</tissue>
    </source>
</reference>
<protein>
    <recommendedName>
        <fullName evidence="4">Large ribosomal subunit protein uL6</fullName>
    </recommendedName>
    <alternativeName>
        <fullName evidence="5">60S ribosomal protein L9</fullName>
    </alternativeName>
</protein>
<dbReference type="FunFam" id="3.90.930.12:FF:000004">
    <property type="entry name" value="60S ribosomal protein L9"/>
    <property type="match status" value="1"/>
</dbReference>
<dbReference type="PROSITE" id="PS00700">
    <property type="entry name" value="RIBOSOMAL_L6_2"/>
    <property type="match status" value="1"/>
</dbReference>
<dbReference type="GO" id="GO:0019843">
    <property type="term" value="F:rRNA binding"/>
    <property type="evidence" value="ECO:0007669"/>
    <property type="project" value="InterPro"/>
</dbReference>
<keyword evidence="3" id="KW-0687">Ribonucleoprotein</keyword>
<dbReference type="FunFam" id="3.90.930.12:FF:000003">
    <property type="entry name" value="60S ribosomal protein L9"/>
    <property type="match status" value="1"/>
</dbReference>
<evidence type="ECO:0000256" key="3">
    <source>
        <dbReference type="ARBA" id="ARBA00023274"/>
    </source>
</evidence>